<evidence type="ECO:0000256" key="5">
    <source>
        <dbReference type="ARBA" id="ARBA00022884"/>
    </source>
</evidence>
<evidence type="ECO:0000313" key="9">
    <source>
        <dbReference type="EMBL" id="OGY25379.1"/>
    </source>
</evidence>
<dbReference type="NCBIfam" id="TIGR01169">
    <property type="entry name" value="rplA_bact"/>
    <property type="match status" value="1"/>
</dbReference>
<dbReference type="Gene3D" id="3.40.50.790">
    <property type="match status" value="1"/>
</dbReference>
<keyword evidence="4" id="KW-0810">Translation regulation</keyword>
<dbReference type="Pfam" id="PF00687">
    <property type="entry name" value="Ribosomal_L1"/>
    <property type="match status" value="1"/>
</dbReference>
<dbReference type="PROSITE" id="PS01199">
    <property type="entry name" value="RIBOSOMAL_L1"/>
    <property type="match status" value="1"/>
</dbReference>
<keyword evidence="3" id="KW-0699">rRNA-binding</keyword>
<dbReference type="InterPro" id="IPR028364">
    <property type="entry name" value="Ribosomal_uL1/biogenesis"/>
</dbReference>
<reference evidence="9 10" key="1">
    <citation type="journal article" date="2016" name="Nat. Commun.">
        <title>Thousands of microbial genomes shed light on interconnected biogeochemical processes in an aquifer system.</title>
        <authorList>
            <person name="Anantharaman K."/>
            <person name="Brown C.T."/>
            <person name="Hug L.A."/>
            <person name="Sharon I."/>
            <person name="Castelle C.J."/>
            <person name="Probst A.J."/>
            <person name="Thomas B.C."/>
            <person name="Singh A."/>
            <person name="Wilkins M.J."/>
            <person name="Karaoz U."/>
            <person name="Brodie E.L."/>
            <person name="Williams K.H."/>
            <person name="Hubbard S.S."/>
            <person name="Banfield J.F."/>
        </authorList>
    </citation>
    <scope>NUCLEOTIDE SEQUENCE [LARGE SCALE GENOMIC DNA]</scope>
</reference>
<evidence type="ECO:0000256" key="6">
    <source>
        <dbReference type="ARBA" id="ARBA00022980"/>
    </source>
</evidence>
<keyword evidence="7 8" id="KW-0687">Ribonucleoprotein</keyword>
<dbReference type="GO" id="GO:0019843">
    <property type="term" value="F:rRNA binding"/>
    <property type="evidence" value="ECO:0007669"/>
    <property type="project" value="UniProtKB-KW"/>
</dbReference>
<dbReference type="Gene3D" id="3.30.190.20">
    <property type="match status" value="1"/>
</dbReference>
<sequence>MRSKRYKEQISLIDRSKEYNQQEAISLIKKTATTKFDASIEAHINLGLSPDKPEHQIRTLVSLPHPTSPRQVGASRKPSKILVFTDKNKEEIKKLGAEIGTDSSIKEIESGKTNFSKVIADPSWMPKLAKVAKILGPKGLMPNPKSGTVSDDPLKTLKEFSAGRTEIKTEKFPIIQAQIGKASFTEKQLLENLDALISAINAARPEGLKKEFIKSIYLSSSMGPSIKAALSSLN</sequence>
<gene>
    <name evidence="9" type="ORF">A2Z11_00800</name>
</gene>
<dbReference type="STRING" id="1802596.A2Z11_00800"/>
<dbReference type="GO" id="GO:0006417">
    <property type="term" value="P:regulation of translation"/>
    <property type="evidence" value="ECO:0007669"/>
    <property type="project" value="UniProtKB-KW"/>
</dbReference>
<evidence type="ECO:0000256" key="3">
    <source>
        <dbReference type="ARBA" id="ARBA00022730"/>
    </source>
</evidence>
<dbReference type="EMBL" id="MHCS01000047">
    <property type="protein sequence ID" value="OGY25379.1"/>
    <property type="molecule type" value="Genomic_DNA"/>
</dbReference>
<dbReference type="InterPro" id="IPR023673">
    <property type="entry name" value="Ribosomal_uL1_CS"/>
</dbReference>
<dbReference type="GO" id="GO:0003735">
    <property type="term" value="F:structural constituent of ribosome"/>
    <property type="evidence" value="ECO:0007669"/>
    <property type="project" value="InterPro"/>
</dbReference>
<organism evidence="9 10">
    <name type="scientific">Candidatus Woykebacteria bacterium RBG_16_43_9</name>
    <dbReference type="NCBI Taxonomy" id="1802596"/>
    <lineage>
        <taxon>Bacteria</taxon>
        <taxon>Candidatus Woykeibacteriota</taxon>
    </lineage>
</organism>
<dbReference type="InterPro" id="IPR016095">
    <property type="entry name" value="Ribosomal_uL1_3-a/b-sand"/>
</dbReference>
<name>A0A1G1WCF3_9BACT</name>
<dbReference type="PANTHER" id="PTHR36427">
    <property type="entry name" value="54S RIBOSOMAL PROTEIN L1, MITOCHONDRIAL"/>
    <property type="match status" value="1"/>
</dbReference>
<keyword evidence="6 8" id="KW-0689">Ribosomal protein</keyword>
<evidence type="ECO:0000256" key="2">
    <source>
        <dbReference type="ARBA" id="ARBA00022491"/>
    </source>
</evidence>
<dbReference type="GO" id="GO:0015934">
    <property type="term" value="C:large ribosomal subunit"/>
    <property type="evidence" value="ECO:0007669"/>
    <property type="project" value="InterPro"/>
</dbReference>
<dbReference type="PANTHER" id="PTHR36427:SF3">
    <property type="entry name" value="LARGE RIBOSOMAL SUBUNIT PROTEIN UL1M"/>
    <property type="match status" value="1"/>
</dbReference>
<evidence type="ECO:0000256" key="1">
    <source>
        <dbReference type="ARBA" id="ARBA00010531"/>
    </source>
</evidence>
<dbReference type="GO" id="GO:0006412">
    <property type="term" value="P:translation"/>
    <property type="evidence" value="ECO:0007669"/>
    <property type="project" value="InterPro"/>
</dbReference>
<evidence type="ECO:0000256" key="4">
    <source>
        <dbReference type="ARBA" id="ARBA00022845"/>
    </source>
</evidence>
<protein>
    <recommendedName>
        <fullName evidence="8">Ribosomal protein</fullName>
    </recommendedName>
</protein>
<dbReference type="Proteomes" id="UP000176389">
    <property type="component" value="Unassembled WGS sequence"/>
</dbReference>
<comment type="caution">
    <text evidence="9">The sequence shown here is derived from an EMBL/GenBank/DDBJ whole genome shotgun (WGS) entry which is preliminary data.</text>
</comment>
<comment type="similarity">
    <text evidence="1 8">Belongs to the universal ribosomal protein uL1 family.</text>
</comment>
<accession>A0A1G1WCF3</accession>
<dbReference type="CDD" id="cd00403">
    <property type="entry name" value="Ribosomal_L1"/>
    <property type="match status" value="1"/>
</dbReference>
<dbReference type="FunFam" id="3.40.50.790:FF:000001">
    <property type="entry name" value="50S ribosomal protein L1"/>
    <property type="match status" value="1"/>
</dbReference>
<dbReference type="AlphaFoldDB" id="A0A1G1WCF3"/>
<evidence type="ECO:0000313" key="10">
    <source>
        <dbReference type="Proteomes" id="UP000176389"/>
    </source>
</evidence>
<dbReference type="SUPFAM" id="SSF56808">
    <property type="entry name" value="Ribosomal protein L1"/>
    <property type="match status" value="1"/>
</dbReference>
<dbReference type="InterPro" id="IPR005878">
    <property type="entry name" value="Ribosom_uL1_bac-type"/>
</dbReference>
<dbReference type="InterPro" id="IPR002143">
    <property type="entry name" value="Ribosomal_uL1"/>
</dbReference>
<keyword evidence="2" id="KW-0678">Repressor</keyword>
<evidence type="ECO:0000256" key="8">
    <source>
        <dbReference type="RuleBase" id="RU000659"/>
    </source>
</evidence>
<evidence type="ECO:0000256" key="7">
    <source>
        <dbReference type="ARBA" id="ARBA00023274"/>
    </source>
</evidence>
<keyword evidence="5" id="KW-0694">RNA-binding</keyword>
<dbReference type="InterPro" id="IPR023674">
    <property type="entry name" value="Ribosomal_uL1-like"/>
</dbReference>
<proteinExistence type="inferred from homology"/>
<dbReference type="PIRSF" id="PIRSF002155">
    <property type="entry name" value="Ribosomal_L1"/>
    <property type="match status" value="1"/>
</dbReference>